<keyword evidence="2" id="KW-0808">Transferase</keyword>
<dbReference type="PANTHER" id="PTHR43792:SF1">
    <property type="entry name" value="N-ACETYLTRANSFERASE DOMAIN-CONTAINING PROTEIN"/>
    <property type="match status" value="1"/>
</dbReference>
<dbReference type="Gene3D" id="3.40.630.30">
    <property type="match status" value="1"/>
</dbReference>
<dbReference type="InterPro" id="IPR051531">
    <property type="entry name" value="N-acetyltransferase"/>
</dbReference>
<dbReference type="PROSITE" id="PS51186">
    <property type="entry name" value="GNAT"/>
    <property type="match status" value="1"/>
</dbReference>
<dbReference type="RefSeq" id="WP_074718281.1">
    <property type="nucleotide sequence ID" value="NZ_FNWV01000012.1"/>
</dbReference>
<sequence>MIHSGTFTIDTPRLLLRRFEPYDLETMHKNWASVPSVQIEYGEPVYKEIEEAKVLLEKYISGYESDSFYRWAVIEKASGENIGQIAFCRVYEELRAAEIEYCIGTAFQGRGYAGEALSAVIENVFKRTDFRKLEAYHRAENTKSGRVLEKSAMHTTDNVERFRQQGLTPEGEICYCIERY</sequence>
<evidence type="ECO:0000313" key="2">
    <source>
        <dbReference type="EMBL" id="SEH78933.1"/>
    </source>
</evidence>
<evidence type="ECO:0000259" key="1">
    <source>
        <dbReference type="PROSITE" id="PS51186"/>
    </source>
</evidence>
<dbReference type="AlphaFoldDB" id="A0A1H6KZ28"/>
<evidence type="ECO:0000313" key="3">
    <source>
        <dbReference type="Proteomes" id="UP000183190"/>
    </source>
</evidence>
<name>A0A1H6KZ28_RUMFL</name>
<dbReference type="OrthoDB" id="9785602at2"/>
<organism evidence="2 3">
    <name type="scientific">Ruminococcus flavefaciens</name>
    <dbReference type="NCBI Taxonomy" id="1265"/>
    <lineage>
        <taxon>Bacteria</taxon>
        <taxon>Bacillati</taxon>
        <taxon>Bacillota</taxon>
        <taxon>Clostridia</taxon>
        <taxon>Eubacteriales</taxon>
        <taxon>Oscillospiraceae</taxon>
        <taxon>Ruminococcus</taxon>
    </lineage>
</organism>
<accession>A0A1H6KZ28</accession>
<reference evidence="2 3" key="1">
    <citation type="submission" date="2016-10" db="EMBL/GenBank/DDBJ databases">
        <authorList>
            <person name="de Groot N.N."/>
        </authorList>
    </citation>
    <scope>NUCLEOTIDE SEQUENCE [LARGE SCALE GENOMIC DNA]</scope>
    <source>
        <strain evidence="2 3">YAD2003</strain>
    </source>
</reference>
<dbReference type="Proteomes" id="UP000183190">
    <property type="component" value="Unassembled WGS sequence"/>
</dbReference>
<dbReference type="EMBL" id="FNWV01000012">
    <property type="protein sequence ID" value="SEH78933.1"/>
    <property type="molecule type" value="Genomic_DNA"/>
</dbReference>
<feature type="domain" description="N-acetyltransferase" evidence="1">
    <location>
        <begin position="14"/>
        <end position="180"/>
    </location>
</feature>
<protein>
    <submittedName>
        <fullName evidence="2">Ribosomal-protein-alanine N-acetyltransferase</fullName>
    </submittedName>
</protein>
<dbReference type="Pfam" id="PF13302">
    <property type="entry name" value="Acetyltransf_3"/>
    <property type="match status" value="1"/>
</dbReference>
<gene>
    <name evidence="2" type="ORF">SAMN02910265_02702</name>
</gene>
<dbReference type="InterPro" id="IPR016181">
    <property type="entry name" value="Acyl_CoA_acyltransferase"/>
</dbReference>
<dbReference type="InterPro" id="IPR000182">
    <property type="entry name" value="GNAT_dom"/>
</dbReference>
<dbReference type="SUPFAM" id="SSF55729">
    <property type="entry name" value="Acyl-CoA N-acyltransferases (Nat)"/>
    <property type="match status" value="1"/>
</dbReference>
<dbReference type="GO" id="GO:0016747">
    <property type="term" value="F:acyltransferase activity, transferring groups other than amino-acyl groups"/>
    <property type="evidence" value="ECO:0007669"/>
    <property type="project" value="InterPro"/>
</dbReference>
<proteinExistence type="predicted"/>
<dbReference type="PANTHER" id="PTHR43792">
    <property type="entry name" value="GNAT FAMILY, PUTATIVE (AFU_ORTHOLOGUE AFUA_3G00765)-RELATED-RELATED"/>
    <property type="match status" value="1"/>
</dbReference>